<keyword evidence="5" id="KW-0862">Zinc</keyword>
<evidence type="ECO:0000313" key="8">
    <source>
        <dbReference type="EMBL" id="CAE6473834.1"/>
    </source>
</evidence>
<dbReference type="GO" id="GO:0008270">
    <property type="term" value="F:zinc ion binding"/>
    <property type="evidence" value="ECO:0007669"/>
    <property type="project" value="UniProtKB-KW"/>
</dbReference>
<dbReference type="Proteomes" id="UP000663888">
    <property type="component" value="Unassembled WGS sequence"/>
</dbReference>
<dbReference type="Proteomes" id="UP000663861">
    <property type="component" value="Unassembled WGS sequence"/>
</dbReference>
<organism evidence="9 10">
    <name type="scientific">Rhizoctonia solani</name>
    <dbReference type="NCBI Taxonomy" id="456999"/>
    <lineage>
        <taxon>Eukaryota</taxon>
        <taxon>Fungi</taxon>
        <taxon>Dikarya</taxon>
        <taxon>Basidiomycota</taxon>
        <taxon>Agaricomycotina</taxon>
        <taxon>Agaricomycetes</taxon>
        <taxon>Cantharellales</taxon>
        <taxon>Ceratobasidiaceae</taxon>
        <taxon>Rhizoctonia</taxon>
    </lineage>
</organism>
<keyword evidence="3" id="KW-0479">Metal-binding</keyword>
<name>A0A8H3DNH7_9AGAM</name>
<comment type="subcellular location">
    <subcellularLocation>
        <location evidence="1">Cytoplasm</location>
    </subcellularLocation>
</comment>
<dbReference type="PROSITE" id="PS51981">
    <property type="entry name" value="ZF_RZ"/>
    <property type="match status" value="1"/>
</dbReference>
<evidence type="ECO:0000259" key="7">
    <source>
        <dbReference type="PROSITE" id="PS51981"/>
    </source>
</evidence>
<keyword evidence="6" id="KW-0391">Immunity</keyword>
<keyword evidence="2" id="KW-0963">Cytoplasm</keyword>
<evidence type="ECO:0000256" key="6">
    <source>
        <dbReference type="ARBA" id="ARBA00022859"/>
    </source>
</evidence>
<evidence type="ECO:0000256" key="2">
    <source>
        <dbReference type="ARBA" id="ARBA00022490"/>
    </source>
</evidence>
<evidence type="ECO:0000256" key="4">
    <source>
        <dbReference type="ARBA" id="ARBA00022771"/>
    </source>
</evidence>
<feature type="domain" description="RZ-type" evidence="7">
    <location>
        <begin position="517"/>
        <end position="595"/>
    </location>
</feature>
<dbReference type="InterPro" id="IPR046439">
    <property type="entry name" value="ZF_RZ_dom"/>
</dbReference>
<accession>A0A8H3DNH7</accession>
<evidence type="ECO:0000313" key="9">
    <source>
        <dbReference type="EMBL" id="CAE6529095.1"/>
    </source>
</evidence>
<dbReference type="AlphaFoldDB" id="A0A8H3DNH7"/>
<evidence type="ECO:0000256" key="5">
    <source>
        <dbReference type="ARBA" id="ARBA00022833"/>
    </source>
</evidence>
<dbReference type="Pfam" id="PF20173">
    <property type="entry name" value="ZnF_RZ-type"/>
    <property type="match status" value="1"/>
</dbReference>
<reference evidence="9" key="1">
    <citation type="submission" date="2021-01" db="EMBL/GenBank/DDBJ databases">
        <authorList>
            <person name="Kaushik A."/>
        </authorList>
    </citation>
    <scope>NUCLEOTIDE SEQUENCE</scope>
    <source>
        <strain evidence="8">AG4-R118</strain>
        <strain evidence="9">AG4-RS23</strain>
    </source>
</reference>
<evidence type="ECO:0000256" key="3">
    <source>
        <dbReference type="ARBA" id="ARBA00022723"/>
    </source>
</evidence>
<dbReference type="EMBL" id="CAJMWX010001197">
    <property type="protein sequence ID" value="CAE6473834.1"/>
    <property type="molecule type" value="Genomic_DNA"/>
</dbReference>
<evidence type="ECO:0000256" key="1">
    <source>
        <dbReference type="ARBA" id="ARBA00004496"/>
    </source>
</evidence>
<proteinExistence type="predicted"/>
<dbReference type="GO" id="GO:0005737">
    <property type="term" value="C:cytoplasm"/>
    <property type="evidence" value="ECO:0007669"/>
    <property type="project" value="UniProtKB-SubCell"/>
</dbReference>
<dbReference type="EMBL" id="CAJMWY010004362">
    <property type="protein sequence ID" value="CAE6529095.1"/>
    <property type="molecule type" value="Genomic_DNA"/>
</dbReference>
<gene>
    <name evidence="8" type="ORF">RDB_LOCUS112341</name>
    <name evidence="9" type="ORF">RDB_LOCUS170543</name>
</gene>
<protein>
    <recommendedName>
        <fullName evidence="7">RZ-type domain-containing protein</fullName>
    </recommendedName>
</protein>
<dbReference type="GO" id="GO:0002376">
    <property type="term" value="P:immune system process"/>
    <property type="evidence" value="ECO:0007669"/>
    <property type="project" value="UniProtKB-KW"/>
</dbReference>
<sequence>MVAVVSLARRPVSHVYGLALGTARIYNVHVFAGWRASAFLATGSVKMLWNVDILARRFAVNLVLDKPAGYLEDKDTPDSMTITLPCRHVFTVETLDAITHLGSFYEKDTNGKWAKAIIQEHAVAIHTCPVCPSCHGQIDSLRYGRVVKNSNLALLQHNIALHLSHRLVEAENVLAAIRAGLEKKVVDAIKGCNSENSEQPITPPALPDTEDRRDIALTRDVDLPTPVEVIDDIYRFHAFPQSYANIWQREVKAALDLYRVARQITCQRDPVIHVYEASLSRLYREALGSFATNASLTTPRDVEQQALHLARMQIGQLPPRSRVNHQCVVEAFWVTIDILLQLGIATSKASDEVRHCTSNAMKHQQWDKLAEFILERAAKDAKTVYQLAIKSESWDKAIKCQVSVLQTHYELAAHQCWAANGKGTLLSEEAKAKLVDMCHRAILHVKQLRISVPQEYLKRWAPSDQQNKLAWADANFVQPVGYILKSWQSLEQSWQLPGQSRQPQARPANGETWIQGISKEERSMILQALTQAAGRSIFSPIQFYQCPNLHPYVVGESGSPTQSGICPECGAQIGGRGYILAPGNSYIKDFIAFTQ</sequence>
<keyword evidence="4" id="KW-0863">Zinc-finger</keyword>
<evidence type="ECO:0000313" key="10">
    <source>
        <dbReference type="Proteomes" id="UP000663861"/>
    </source>
</evidence>
<comment type="caution">
    <text evidence="9">The sequence shown here is derived from an EMBL/GenBank/DDBJ whole genome shotgun (WGS) entry which is preliminary data.</text>
</comment>